<dbReference type="Pfam" id="PF00328">
    <property type="entry name" value="His_Phos_2"/>
    <property type="match status" value="1"/>
</dbReference>
<evidence type="ECO:0000256" key="2">
    <source>
        <dbReference type="ARBA" id="ARBA00005375"/>
    </source>
</evidence>
<dbReference type="InterPro" id="IPR029033">
    <property type="entry name" value="His_PPase_superfam"/>
</dbReference>
<accession>A0A084W7R2</accession>
<protein>
    <recommendedName>
        <fullName evidence="4">DUF8040 domain-containing protein</fullName>
    </recommendedName>
</protein>
<dbReference type="InterPro" id="IPR058353">
    <property type="entry name" value="DUF8040"/>
</dbReference>
<keyword evidence="7" id="KW-1185">Reference proteome</keyword>
<dbReference type="OrthoDB" id="258392at2759"/>
<dbReference type="PROSITE" id="PS00616">
    <property type="entry name" value="HIS_ACID_PHOSPHAT_1"/>
    <property type="match status" value="1"/>
</dbReference>
<dbReference type="EMBL" id="ATLV01021281">
    <property type="status" value="NOT_ANNOTATED_CDS"/>
    <property type="molecule type" value="Genomic_DNA"/>
</dbReference>
<dbReference type="OMA" id="HDVIWRV"/>
<dbReference type="VEuPathDB" id="VectorBase:ASIC014307"/>
<proteinExistence type="inferred from homology"/>
<dbReference type="SUPFAM" id="SSF53254">
    <property type="entry name" value="Phosphoglycerate mutase-like"/>
    <property type="match status" value="1"/>
</dbReference>
<dbReference type="STRING" id="74873.A0A084W7R2"/>
<dbReference type="VEuPathDB" id="VectorBase:ASIS021882"/>
<evidence type="ECO:0000313" key="5">
    <source>
        <dbReference type="EMBL" id="KFB46256.1"/>
    </source>
</evidence>
<dbReference type="CDD" id="cd07061">
    <property type="entry name" value="HP_HAP_like"/>
    <property type="match status" value="1"/>
</dbReference>
<dbReference type="Gene3D" id="3.40.50.1240">
    <property type="entry name" value="Phosphoglycerate mutase-like"/>
    <property type="match status" value="1"/>
</dbReference>
<reference evidence="5 7" key="1">
    <citation type="journal article" date="2014" name="BMC Genomics">
        <title>Genome sequence of Anopheles sinensis provides insight into genetics basis of mosquito competence for malaria parasites.</title>
        <authorList>
            <person name="Zhou D."/>
            <person name="Zhang D."/>
            <person name="Ding G."/>
            <person name="Shi L."/>
            <person name="Hou Q."/>
            <person name="Ye Y."/>
            <person name="Xu Y."/>
            <person name="Zhou H."/>
            <person name="Xiong C."/>
            <person name="Li S."/>
            <person name="Yu J."/>
            <person name="Hong S."/>
            <person name="Yu X."/>
            <person name="Zou P."/>
            <person name="Chen C."/>
            <person name="Chang X."/>
            <person name="Wang W."/>
            <person name="Lv Y."/>
            <person name="Sun Y."/>
            <person name="Ma L."/>
            <person name="Shen B."/>
            <person name="Zhu C."/>
        </authorList>
    </citation>
    <scope>NUCLEOTIDE SEQUENCE [LARGE SCALE GENOMIC DNA]</scope>
</reference>
<feature type="region of interest" description="Disordered" evidence="3">
    <location>
        <begin position="193"/>
        <end position="215"/>
    </location>
</feature>
<evidence type="ECO:0000313" key="7">
    <source>
        <dbReference type="Proteomes" id="UP000030765"/>
    </source>
</evidence>
<comment type="catalytic activity">
    <reaction evidence="1">
        <text>a phosphate monoester + H2O = an alcohol + phosphate</text>
        <dbReference type="Rhea" id="RHEA:15017"/>
        <dbReference type="ChEBI" id="CHEBI:15377"/>
        <dbReference type="ChEBI" id="CHEBI:30879"/>
        <dbReference type="ChEBI" id="CHEBI:43474"/>
        <dbReference type="ChEBI" id="CHEBI:67140"/>
        <dbReference type="EC" id="3.1.3.2"/>
    </reaction>
</comment>
<dbReference type="AlphaFoldDB" id="A0A084W7R2"/>
<name>A0A084W7R2_ANOSI</name>
<dbReference type="Pfam" id="PF26138">
    <property type="entry name" value="DUF8040"/>
    <property type="match status" value="1"/>
</dbReference>
<feature type="domain" description="DUF8040" evidence="4">
    <location>
        <begin position="225"/>
        <end position="322"/>
    </location>
</feature>
<gene>
    <name evidence="5" type="ORF">ZHAS_00014307</name>
</gene>
<dbReference type="InterPro" id="IPR033379">
    <property type="entry name" value="Acid_Pase_AS"/>
</dbReference>
<dbReference type="Proteomes" id="UP000030765">
    <property type="component" value="Unassembled WGS sequence"/>
</dbReference>
<feature type="compositionally biased region" description="Low complexity" evidence="3">
    <location>
        <begin position="194"/>
        <end position="213"/>
    </location>
</feature>
<dbReference type="PANTHER" id="PTHR11567:SF19">
    <property type="entry name" value="GH19849P"/>
    <property type="match status" value="1"/>
</dbReference>
<reference evidence="6" key="2">
    <citation type="submission" date="2020-05" db="UniProtKB">
        <authorList>
            <consortium name="EnsemblMetazoa"/>
        </authorList>
    </citation>
    <scope>IDENTIFICATION</scope>
</reference>
<dbReference type="InterPro" id="IPR000560">
    <property type="entry name" value="His_Pase_clade-2"/>
</dbReference>
<dbReference type="EnsemblMetazoa" id="ASIC014307-RA">
    <property type="protein sequence ID" value="ASIC014307-PA"/>
    <property type="gene ID" value="ASIC014307"/>
</dbReference>
<evidence type="ECO:0000256" key="3">
    <source>
        <dbReference type="SAM" id="MobiDB-lite"/>
    </source>
</evidence>
<sequence length="817" mass="93056">MKKLSEEQLRFFKHHVSTILYFASMSLLTREWPQLGANMPSPSNSNLTPNRPEQEVYKICTVKGIVRFGKRGSSTSVVEQEQNITKKFKQEINEEFVQLPTDPPIDSVSELYSEEHKEDLTMVDQTPIEEDVIFEETEDAELESSSHGDKTHLLIHRLPEPDDRNVNLENIEITLIDLQDDPEDSAEQDFNMATKSTETSDDNTSTSVRVPPRSKVRRECTMHSSSYVNNVVSNYNDEEFLCQFRMGRDMVQMLCQHLEKTYAYKKLKGHGGYEAISAQTHVLAFLWFLGHQKSSYREVADRFELSVSCLHDVIWRVCDTILAMKADVIVQPDEERKAASASHFAEVYSIPGVIGCIGGMQIKIDKPIENADRYLLRKGYYSMQLQAIVDEQLHFVDIFVEYPGEPEMLVGVKELCADQYSKLGTMATDCWQPGKRGLTVSVVVLGGACLTVMLAYLAFGDSTDESGLRTLRMVSIIFRHGERSPTDFYPNDPHRNHHWTGGLGALSEKGSQQMYQLGKLLRPRYYRLLPPNGLYSKDHMTVVSSYAERCIMSAQSFMAGFLPPLENNNPLPIPWQPAAINVLPRDRDTLLAQKQYCPRYESSLQRLMALPPKDVREIYEKNSELFRTLSRSTGKNISTVHDVELLYNTLEIEKLAGLELPDWTEGIFPDKMLPLAVRSLALLTEIPLMKKIKGGAIVGELLDNAIRRRTGILSPERNIFIYSGHDVTLVNLMRALDVIRQTPGKPDFSAAIVFELHHSITFDDDYEVKIVYFYNSDDKYPKEFKIPSCPSPCSLTKFEEAMEAVRLRNYDEMCKLV</sequence>
<dbReference type="EMBL" id="KE525316">
    <property type="protein sequence ID" value="KFB46256.1"/>
    <property type="molecule type" value="Genomic_DNA"/>
</dbReference>
<evidence type="ECO:0000313" key="6">
    <source>
        <dbReference type="EnsemblMetazoa" id="ASIC014307-PA"/>
    </source>
</evidence>
<evidence type="ECO:0000259" key="4">
    <source>
        <dbReference type="Pfam" id="PF26138"/>
    </source>
</evidence>
<dbReference type="InterPro" id="IPR050645">
    <property type="entry name" value="Histidine_acid_phosphatase"/>
</dbReference>
<dbReference type="GO" id="GO:0003993">
    <property type="term" value="F:acid phosphatase activity"/>
    <property type="evidence" value="ECO:0007669"/>
    <property type="project" value="UniProtKB-EC"/>
</dbReference>
<dbReference type="PANTHER" id="PTHR11567">
    <property type="entry name" value="ACID PHOSPHATASE-RELATED"/>
    <property type="match status" value="1"/>
</dbReference>
<evidence type="ECO:0000256" key="1">
    <source>
        <dbReference type="ARBA" id="ARBA00000032"/>
    </source>
</evidence>
<organism evidence="5">
    <name type="scientific">Anopheles sinensis</name>
    <name type="common">Mosquito</name>
    <dbReference type="NCBI Taxonomy" id="74873"/>
    <lineage>
        <taxon>Eukaryota</taxon>
        <taxon>Metazoa</taxon>
        <taxon>Ecdysozoa</taxon>
        <taxon>Arthropoda</taxon>
        <taxon>Hexapoda</taxon>
        <taxon>Insecta</taxon>
        <taxon>Pterygota</taxon>
        <taxon>Neoptera</taxon>
        <taxon>Endopterygota</taxon>
        <taxon>Diptera</taxon>
        <taxon>Nematocera</taxon>
        <taxon>Culicoidea</taxon>
        <taxon>Culicidae</taxon>
        <taxon>Anophelinae</taxon>
        <taxon>Anopheles</taxon>
    </lineage>
</organism>
<comment type="similarity">
    <text evidence="2">Belongs to the histidine acid phosphatase family.</text>
</comment>